<reference evidence="1" key="2">
    <citation type="submission" date="2021-01" db="EMBL/GenBank/DDBJ databases">
        <authorList>
            <person name="Mieszkin S."/>
            <person name="Pouder E."/>
            <person name="Alain K."/>
        </authorList>
    </citation>
    <scope>NUCLEOTIDE SEQUENCE</scope>
    <source>
        <strain evidence="1">HW T2.11</strain>
    </source>
</reference>
<proteinExistence type="predicted"/>
<dbReference type="AlphaFoldDB" id="A0A964E125"/>
<evidence type="ECO:0000313" key="2">
    <source>
        <dbReference type="Proteomes" id="UP000708298"/>
    </source>
</evidence>
<dbReference type="EMBL" id="JAESVB010000012">
    <property type="protein sequence ID" value="MCB8877338.1"/>
    <property type="molecule type" value="Genomic_DNA"/>
</dbReference>
<accession>A0A964E125</accession>
<protein>
    <submittedName>
        <fullName evidence="1">Uncharacterized protein</fullName>
    </submittedName>
</protein>
<dbReference type="Proteomes" id="UP000708298">
    <property type="component" value="Unassembled WGS sequence"/>
</dbReference>
<reference evidence="1" key="1">
    <citation type="journal article" date="2021" name="Microorganisms">
        <title>Acidisoma silvae sp. nov. and Acidisomacellulosilytica sp. nov., Two Acidophilic Bacteria Isolated from Decaying Wood, Hydrolyzing Cellulose and Producing Poly-3-hydroxybutyrate.</title>
        <authorList>
            <person name="Mieszkin S."/>
            <person name="Pouder E."/>
            <person name="Uroz S."/>
            <person name="Simon-Colin C."/>
            <person name="Alain K."/>
        </authorList>
    </citation>
    <scope>NUCLEOTIDE SEQUENCE</scope>
    <source>
        <strain evidence="1">HW T2.11</strain>
    </source>
</reference>
<gene>
    <name evidence="1" type="ORF">ASILVAE211_19230</name>
</gene>
<keyword evidence="2" id="KW-1185">Reference proteome</keyword>
<sequence length="120" mass="13433">MPAALLEVIWILDDFIKPPGPKMMVCVAPADGIFFRINSEDKWPVGVPVTSRANAFLHHDSFVECGGPLEFDDYVVDQSRSHQHAPMFLDRQVLPAIVAAVRRSHRISDRDRTIILAALV</sequence>
<comment type="caution">
    <text evidence="1">The sequence shown here is derived from an EMBL/GenBank/DDBJ whole genome shotgun (WGS) entry which is preliminary data.</text>
</comment>
<name>A0A964E125_9PROT</name>
<organism evidence="1 2">
    <name type="scientific">Acidisoma silvae</name>
    <dbReference type="NCBI Taxonomy" id="2802396"/>
    <lineage>
        <taxon>Bacteria</taxon>
        <taxon>Pseudomonadati</taxon>
        <taxon>Pseudomonadota</taxon>
        <taxon>Alphaproteobacteria</taxon>
        <taxon>Acetobacterales</taxon>
        <taxon>Acidocellaceae</taxon>
        <taxon>Acidisoma</taxon>
    </lineage>
</organism>
<dbReference type="RefSeq" id="WP_227322991.1">
    <property type="nucleotide sequence ID" value="NZ_JAESVB010000012.1"/>
</dbReference>
<evidence type="ECO:0000313" key="1">
    <source>
        <dbReference type="EMBL" id="MCB8877338.1"/>
    </source>
</evidence>